<dbReference type="EMBL" id="GIFC01007725">
    <property type="protein sequence ID" value="MXU89808.1"/>
    <property type="molecule type" value="Transcribed_RNA"/>
</dbReference>
<sequence length="110" mass="12065">MALPTHSRTLALASFNATPPPTLTAAAFDFRCRFLDARSFFCCRHKFADETCTFNLQSQNQKVFISLRSGGEAERKATQCCLTSLCPPPPPTAAEKILTLVHPFSSATIQ</sequence>
<evidence type="ECO:0000313" key="1">
    <source>
        <dbReference type="EMBL" id="MXU89808.1"/>
    </source>
</evidence>
<dbReference type="AlphaFoldDB" id="A0A6B0UJQ0"/>
<accession>A0A6B0UJQ0</accession>
<name>A0A6B0UJQ0_IXORI</name>
<proteinExistence type="predicted"/>
<reference evidence="1" key="1">
    <citation type="submission" date="2019-12" db="EMBL/GenBank/DDBJ databases">
        <title>An insight into the sialome of adult female Ixodes ricinus ticks feeding for 6 days.</title>
        <authorList>
            <person name="Perner J."/>
            <person name="Ribeiro J.M.C."/>
        </authorList>
    </citation>
    <scope>NUCLEOTIDE SEQUENCE</scope>
    <source>
        <strain evidence="1">Semi-engorged</strain>
        <tissue evidence="1">Salivary glands</tissue>
    </source>
</reference>
<protein>
    <submittedName>
        <fullName evidence="1">Uncharacterized protein</fullName>
    </submittedName>
</protein>
<organism evidence="1">
    <name type="scientific">Ixodes ricinus</name>
    <name type="common">Common tick</name>
    <name type="synonym">Acarus ricinus</name>
    <dbReference type="NCBI Taxonomy" id="34613"/>
    <lineage>
        <taxon>Eukaryota</taxon>
        <taxon>Metazoa</taxon>
        <taxon>Ecdysozoa</taxon>
        <taxon>Arthropoda</taxon>
        <taxon>Chelicerata</taxon>
        <taxon>Arachnida</taxon>
        <taxon>Acari</taxon>
        <taxon>Parasitiformes</taxon>
        <taxon>Ixodida</taxon>
        <taxon>Ixodoidea</taxon>
        <taxon>Ixodidae</taxon>
        <taxon>Ixodinae</taxon>
        <taxon>Ixodes</taxon>
    </lineage>
</organism>